<feature type="region of interest" description="Disordered" evidence="1">
    <location>
        <begin position="1"/>
        <end position="22"/>
    </location>
</feature>
<proteinExistence type="predicted"/>
<keyword evidence="2" id="KW-0812">Transmembrane</keyword>
<name>A0A222G406_9GAMM</name>
<accession>A0A222G406</accession>
<dbReference type="OrthoDB" id="5765975at2"/>
<sequence length="234" mass="26824">MSNKDESGHEQAFADWLDGKSDDCQLDDERQWQQRKNTVNAIEHQVAMTCDEKVPAWDRASGFESDKIAFWQWRGLPALSMAFSVFAVALVLFKVELVMQDNGVLLSFAGSNTQLQEHKLAKLVDERLQSFAQEQQVVLANYAADIKVKQQDNNLQLASYIMGASRQERKEDISDFIQYINAQRKDELLEQKIKYQALEQAIKYSEAYRQEDVKGFGLKQGDFKSTPANWTAEE</sequence>
<dbReference type="KEGG" id="cber:B5D82_01205"/>
<dbReference type="Proteomes" id="UP000202259">
    <property type="component" value="Chromosome"/>
</dbReference>
<dbReference type="AlphaFoldDB" id="A0A222G406"/>
<keyword evidence="2" id="KW-0472">Membrane</keyword>
<dbReference type="RefSeq" id="WP_081148560.1">
    <property type="nucleotide sequence ID" value="NZ_CP020465.1"/>
</dbReference>
<evidence type="ECO:0000256" key="1">
    <source>
        <dbReference type="SAM" id="MobiDB-lite"/>
    </source>
</evidence>
<evidence type="ECO:0000313" key="3">
    <source>
        <dbReference type="EMBL" id="ASP46511.1"/>
    </source>
</evidence>
<reference evidence="3 4" key="1">
    <citation type="submission" date="2017-08" db="EMBL/GenBank/DDBJ databases">
        <title>Complete genome of Colwellia sp. NB097-1, a psychrophile bacterium ioslated from Bering Sea.</title>
        <authorList>
            <person name="Chen X."/>
        </authorList>
    </citation>
    <scope>NUCLEOTIDE SEQUENCE [LARGE SCALE GENOMIC DNA]</scope>
    <source>
        <strain evidence="3 4">NB097-1</strain>
    </source>
</reference>
<gene>
    <name evidence="3" type="ORF">B5D82_01205</name>
</gene>
<feature type="transmembrane region" description="Helical" evidence="2">
    <location>
        <begin position="75"/>
        <end position="93"/>
    </location>
</feature>
<keyword evidence="2" id="KW-1133">Transmembrane helix</keyword>
<protein>
    <submittedName>
        <fullName evidence="3">Uncharacterized protein</fullName>
    </submittedName>
</protein>
<organism evidence="3 4">
    <name type="scientific">Cognaticolwellia beringensis</name>
    <dbReference type="NCBI Taxonomy" id="1967665"/>
    <lineage>
        <taxon>Bacteria</taxon>
        <taxon>Pseudomonadati</taxon>
        <taxon>Pseudomonadota</taxon>
        <taxon>Gammaproteobacteria</taxon>
        <taxon>Alteromonadales</taxon>
        <taxon>Colwelliaceae</taxon>
        <taxon>Cognaticolwellia</taxon>
    </lineage>
</organism>
<keyword evidence="4" id="KW-1185">Reference proteome</keyword>
<evidence type="ECO:0000256" key="2">
    <source>
        <dbReference type="SAM" id="Phobius"/>
    </source>
</evidence>
<dbReference type="EMBL" id="CP020465">
    <property type="protein sequence ID" value="ASP46511.1"/>
    <property type="molecule type" value="Genomic_DNA"/>
</dbReference>
<evidence type="ECO:0000313" key="4">
    <source>
        <dbReference type="Proteomes" id="UP000202259"/>
    </source>
</evidence>